<sequence length="754" mass="81232">MATAPEPIAEAPVDPDAQATVTDFLDYTEYLPSDLIRSLTLIRKLDETYLTSTDNVHELSKTYGCLPKVPTDQRLSPQLLRQQISQSLDYGIRARESSYAEACRVYDVVDRHYNRLTSIISKLHALPKPPSRDPTPAPQLSSPQASRVRTGRKGDIDGTPPPRITLRLDGARAAAASNRTPGSGARQGTRIRKITVPGEVLPPPNPDSPPPTTDSDWESVPPSPIPMPTSRVGAPSRSRSIKPAGVKVPKPPKPPKIKVPKTPRPPRPPGTMGTNVHSAVAGISTSNALSLLSPPPPDAKPGSIHAPWMRLTEWEMAKLRKRMKKNAIWSPSETMIRRELSEAGRGPENYRLARAKAEATGEDLIDDDKIATTAPGKQLAPGEISAASLGFGEEQLSNRGMKLNEAKKLKKENLAREQEALARAGIEQATQKLADIGTSFKGIFSPPSDGPANKVLSNITNDKDKEKEIKKSSPPKKRKREDSSQAETAQTTLDTAASPDKPTVKRRKPPPPALPATSTTTTTTTTTTTVPLAAAAPSTSNASTPGSTLPTPTEIRKPRTSSSRSRRPSIALTLKGPAPPREPTPFASRPNSRPTSRRASAPPAEITNREHLRRTSATPAPAAVSTAASRRSKRPAPGPVTSSQDGGAAVSVGRRKNAPRKRAAAASVSVKKAADGKGREEEIRAEEEAAGEEIDPDEPRYCVCGDVSFGTMICCENADCEKEWFHLECVGLLEPPGRRTKWYCPDCRLKFGKK</sequence>
<comment type="subcellular location">
    <subcellularLocation>
        <location evidence="1 9">Nucleus</location>
    </subcellularLocation>
</comment>
<proteinExistence type="inferred from homology"/>
<feature type="compositionally biased region" description="Basic and acidic residues" evidence="10">
    <location>
        <begin position="672"/>
        <end position="682"/>
    </location>
</feature>
<comment type="similarity">
    <text evidence="2 9">Belongs to the ING family.</text>
</comment>
<comment type="function">
    <text evidence="9">Component of an histone acetyltransferase complex.</text>
</comment>
<dbReference type="PANTHER" id="PTHR10333">
    <property type="entry name" value="INHIBITOR OF GROWTH PROTEIN"/>
    <property type="match status" value="1"/>
</dbReference>
<organism evidence="12 13">
    <name type="scientific">Lasallia pustulata</name>
    <dbReference type="NCBI Taxonomy" id="136370"/>
    <lineage>
        <taxon>Eukaryota</taxon>
        <taxon>Fungi</taxon>
        <taxon>Dikarya</taxon>
        <taxon>Ascomycota</taxon>
        <taxon>Pezizomycotina</taxon>
        <taxon>Lecanoromycetes</taxon>
        <taxon>OSLEUM clade</taxon>
        <taxon>Umbilicariomycetidae</taxon>
        <taxon>Umbilicariales</taxon>
        <taxon>Umbilicariaceae</taxon>
        <taxon>Lasallia</taxon>
    </lineage>
</organism>
<evidence type="ECO:0000256" key="5">
    <source>
        <dbReference type="ARBA" id="ARBA00022833"/>
    </source>
</evidence>
<dbReference type="GO" id="GO:0006355">
    <property type="term" value="P:regulation of DNA-templated transcription"/>
    <property type="evidence" value="ECO:0007669"/>
    <property type="project" value="TreeGrafter"/>
</dbReference>
<dbReference type="EMBL" id="VXIT01000020">
    <property type="protein sequence ID" value="KAA6407101.1"/>
    <property type="molecule type" value="Genomic_DNA"/>
</dbReference>
<feature type="compositionally biased region" description="Polar residues" evidence="10">
    <location>
        <begin position="485"/>
        <end position="495"/>
    </location>
</feature>
<dbReference type="PROSITE" id="PS50016">
    <property type="entry name" value="ZF_PHD_2"/>
    <property type="match status" value="1"/>
</dbReference>
<evidence type="ECO:0000256" key="4">
    <source>
        <dbReference type="ARBA" id="ARBA00022771"/>
    </source>
</evidence>
<dbReference type="GO" id="GO:0005634">
    <property type="term" value="C:nucleus"/>
    <property type="evidence" value="ECO:0007669"/>
    <property type="project" value="UniProtKB-SubCell"/>
</dbReference>
<evidence type="ECO:0000313" key="13">
    <source>
        <dbReference type="Proteomes" id="UP000324767"/>
    </source>
</evidence>
<dbReference type="AlphaFoldDB" id="A0A5M8PCX0"/>
<comment type="subunit">
    <text evidence="9">Component of an histone acetyltransferase complex. Interacts with H3K4me3 and to a lesser extent with H3K4me2.</text>
</comment>
<evidence type="ECO:0000256" key="3">
    <source>
        <dbReference type="ARBA" id="ARBA00022723"/>
    </source>
</evidence>
<evidence type="ECO:0000256" key="9">
    <source>
        <dbReference type="RuleBase" id="RU361213"/>
    </source>
</evidence>
<reference evidence="12 13" key="1">
    <citation type="submission" date="2019-09" db="EMBL/GenBank/DDBJ databases">
        <title>The hologenome of the rock-dwelling lichen Lasallia pustulata.</title>
        <authorList>
            <person name="Greshake Tzovaras B."/>
            <person name="Segers F."/>
            <person name="Bicker A."/>
            <person name="Dal Grande F."/>
            <person name="Otte J."/>
            <person name="Hankeln T."/>
            <person name="Schmitt I."/>
            <person name="Ebersberger I."/>
        </authorList>
    </citation>
    <scope>NUCLEOTIDE SEQUENCE [LARGE SCALE GENOMIC DNA]</scope>
    <source>
        <strain evidence="12">A1-1</strain>
    </source>
</reference>
<dbReference type="PROSITE" id="PS01359">
    <property type="entry name" value="ZF_PHD_1"/>
    <property type="match status" value="1"/>
</dbReference>
<feature type="binding site" evidence="7">
    <location>
        <position position="744"/>
    </location>
    <ligand>
        <name>Zn(2+)</name>
        <dbReference type="ChEBI" id="CHEBI:29105"/>
        <label>2</label>
    </ligand>
</feature>
<dbReference type="PANTHER" id="PTHR10333:SF94">
    <property type="entry name" value="FINGER DOMAIN PROTEIN, PUTATIVE (AFU_ORTHOLOGUE AFUA_3G11940)-RELATED"/>
    <property type="match status" value="1"/>
</dbReference>
<dbReference type="Gene3D" id="6.10.140.1740">
    <property type="match status" value="1"/>
</dbReference>
<protein>
    <recommendedName>
        <fullName evidence="9">Chromatin modification-related protein</fullName>
    </recommendedName>
</protein>
<dbReference type="GO" id="GO:0004402">
    <property type="term" value="F:histone acetyltransferase activity"/>
    <property type="evidence" value="ECO:0007669"/>
    <property type="project" value="TreeGrafter"/>
</dbReference>
<feature type="compositionally biased region" description="Polar residues" evidence="10">
    <location>
        <begin position="138"/>
        <end position="147"/>
    </location>
</feature>
<dbReference type="GO" id="GO:0008270">
    <property type="term" value="F:zinc ion binding"/>
    <property type="evidence" value="ECO:0007669"/>
    <property type="project" value="UniProtKB-KW"/>
</dbReference>
<keyword evidence="9" id="KW-0156">Chromatin regulator</keyword>
<dbReference type="Gene3D" id="3.30.40.10">
    <property type="entry name" value="Zinc/RING finger domain, C3HC4 (zinc finger)"/>
    <property type="match status" value="1"/>
</dbReference>
<feature type="binding site" evidence="7">
    <location>
        <position position="720"/>
    </location>
    <ligand>
        <name>Zn(2+)</name>
        <dbReference type="ChEBI" id="CHEBI:29105"/>
        <label>2</label>
    </ligand>
</feature>
<feature type="compositionally biased region" description="Low complexity" evidence="10">
    <location>
        <begin position="615"/>
        <end position="629"/>
    </location>
</feature>
<keyword evidence="5 7" id="KW-0862">Zinc</keyword>
<feature type="binding site" evidence="7">
    <location>
        <position position="704"/>
    </location>
    <ligand>
        <name>Zn(2+)</name>
        <dbReference type="ChEBI" id="CHEBI:29105"/>
        <label>1</label>
    </ligand>
</feature>
<dbReference type="InterPro" id="IPR028651">
    <property type="entry name" value="ING_fam"/>
</dbReference>
<feature type="region of interest" description="Disordered" evidence="10">
    <location>
        <begin position="439"/>
        <end position="694"/>
    </location>
</feature>
<comment type="caution">
    <text evidence="12">The sequence shown here is derived from an EMBL/GenBank/DDBJ whole genome shotgun (WGS) entry which is preliminary data.</text>
</comment>
<dbReference type="GO" id="GO:0000123">
    <property type="term" value="C:histone acetyltransferase complex"/>
    <property type="evidence" value="ECO:0007669"/>
    <property type="project" value="TreeGrafter"/>
</dbReference>
<dbReference type="Pfam" id="PF12998">
    <property type="entry name" value="ING"/>
    <property type="match status" value="1"/>
</dbReference>
<dbReference type="Proteomes" id="UP000324767">
    <property type="component" value="Unassembled WGS sequence"/>
</dbReference>
<feature type="binding site" evidence="7">
    <location>
        <position position="715"/>
    </location>
    <ligand>
        <name>Zn(2+)</name>
        <dbReference type="ChEBI" id="CHEBI:29105"/>
        <label>2</label>
    </ligand>
</feature>
<dbReference type="InterPro" id="IPR013083">
    <property type="entry name" value="Znf_RING/FYVE/PHD"/>
</dbReference>
<evidence type="ECO:0000256" key="8">
    <source>
        <dbReference type="PROSITE-ProRule" id="PRU00146"/>
    </source>
</evidence>
<feature type="compositionally biased region" description="Pro residues" evidence="10">
    <location>
        <begin position="127"/>
        <end position="137"/>
    </location>
</feature>
<evidence type="ECO:0000259" key="11">
    <source>
        <dbReference type="PROSITE" id="PS50016"/>
    </source>
</evidence>
<keyword evidence="4 8" id="KW-0863">Zinc-finger</keyword>
<feature type="compositionally biased region" description="Basic residues" evidence="10">
    <location>
        <begin position="653"/>
        <end position="663"/>
    </location>
</feature>
<feature type="binding site" evidence="7">
    <location>
        <position position="747"/>
    </location>
    <ligand>
        <name>Zn(2+)</name>
        <dbReference type="ChEBI" id="CHEBI:29105"/>
        <label>2</label>
    </ligand>
</feature>
<dbReference type="CDD" id="cd15505">
    <property type="entry name" value="PHD_ING"/>
    <property type="match status" value="1"/>
</dbReference>
<feature type="binding site" evidence="7">
    <location>
        <position position="729"/>
    </location>
    <ligand>
        <name>Zn(2+)</name>
        <dbReference type="ChEBI" id="CHEBI:29105"/>
        <label>1</label>
    </ligand>
</feature>
<dbReference type="InterPro" id="IPR001965">
    <property type="entry name" value="Znf_PHD"/>
</dbReference>
<dbReference type="SUPFAM" id="SSF57903">
    <property type="entry name" value="FYVE/PHD zinc finger"/>
    <property type="match status" value="1"/>
</dbReference>
<feature type="region of interest" description="Disordered" evidence="10">
    <location>
        <begin position="124"/>
        <end position="272"/>
    </location>
</feature>
<feature type="compositionally biased region" description="Polar residues" evidence="10">
    <location>
        <begin position="589"/>
        <end position="598"/>
    </location>
</feature>
<feature type="domain" description="PHD-type" evidence="11">
    <location>
        <begin position="699"/>
        <end position="750"/>
    </location>
</feature>
<dbReference type="InterPro" id="IPR024610">
    <property type="entry name" value="ING_N_histone-binding"/>
</dbReference>
<feature type="compositionally biased region" description="Low complexity" evidence="10">
    <location>
        <begin position="515"/>
        <end position="548"/>
    </location>
</feature>
<dbReference type="InterPro" id="IPR011011">
    <property type="entry name" value="Znf_FYVE_PHD"/>
</dbReference>
<gene>
    <name evidence="12" type="ORF">FRX48_09167</name>
</gene>
<evidence type="ECO:0000313" key="12">
    <source>
        <dbReference type="EMBL" id="KAA6407101.1"/>
    </source>
</evidence>
<feature type="compositionally biased region" description="Basic and acidic residues" evidence="10">
    <location>
        <begin position="461"/>
        <end position="471"/>
    </location>
</feature>
<keyword evidence="6 9" id="KW-0539">Nucleus</keyword>
<feature type="binding site" evidence="7">
    <location>
        <position position="702"/>
    </location>
    <ligand>
        <name>Zn(2+)</name>
        <dbReference type="ChEBI" id="CHEBI:29105"/>
        <label>1</label>
    </ligand>
</feature>
<evidence type="ECO:0000256" key="10">
    <source>
        <dbReference type="SAM" id="MobiDB-lite"/>
    </source>
</evidence>
<evidence type="ECO:0000256" key="7">
    <source>
        <dbReference type="PIRSR" id="PIRSR628651-51"/>
    </source>
</evidence>
<accession>A0A5M8PCX0</accession>
<dbReference type="InterPro" id="IPR019786">
    <property type="entry name" value="Zinc_finger_PHD-type_CS"/>
</dbReference>
<evidence type="ECO:0000256" key="6">
    <source>
        <dbReference type="ARBA" id="ARBA00023242"/>
    </source>
</evidence>
<evidence type="ECO:0000256" key="1">
    <source>
        <dbReference type="ARBA" id="ARBA00004123"/>
    </source>
</evidence>
<dbReference type="SMART" id="SM01408">
    <property type="entry name" value="ING"/>
    <property type="match status" value="1"/>
</dbReference>
<feature type="compositionally biased region" description="Pro residues" evidence="10">
    <location>
        <begin position="200"/>
        <end position="212"/>
    </location>
</feature>
<name>A0A5M8PCX0_9LECA</name>
<comment type="domain">
    <text evidence="9">The PHD-type zinc finger mediates the binding to H3K4me3.</text>
</comment>
<dbReference type="OrthoDB" id="5411773at2759"/>
<dbReference type="SMART" id="SM00249">
    <property type="entry name" value="PHD"/>
    <property type="match status" value="1"/>
</dbReference>
<evidence type="ECO:0000256" key="2">
    <source>
        <dbReference type="ARBA" id="ARBA00010210"/>
    </source>
</evidence>
<dbReference type="InterPro" id="IPR019787">
    <property type="entry name" value="Znf_PHD-finger"/>
</dbReference>
<feature type="binding site" evidence="7">
    <location>
        <position position="726"/>
    </location>
    <ligand>
        <name>Zn(2+)</name>
        <dbReference type="ChEBI" id="CHEBI:29105"/>
        <label>1</label>
    </ligand>
</feature>
<feature type="compositionally biased region" description="Acidic residues" evidence="10">
    <location>
        <begin position="683"/>
        <end position="694"/>
    </location>
</feature>
<keyword evidence="3 7" id="KW-0479">Metal-binding</keyword>